<evidence type="ECO:0000313" key="3">
    <source>
        <dbReference type="EMBL" id="KAK4026011.1"/>
    </source>
</evidence>
<dbReference type="InterPro" id="IPR001245">
    <property type="entry name" value="Ser-Thr/Tyr_kinase_cat_dom"/>
</dbReference>
<dbReference type="PROSITE" id="PS00109">
    <property type="entry name" value="PROTEIN_KINASE_TYR"/>
    <property type="match status" value="1"/>
</dbReference>
<reference evidence="3 4" key="1">
    <citation type="journal article" date="2023" name="Nucleic Acids Res.">
        <title>The hologenome of Daphnia magna reveals possible DNA methylation and microbiome-mediated evolution of the host genome.</title>
        <authorList>
            <person name="Chaturvedi A."/>
            <person name="Li X."/>
            <person name="Dhandapani V."/>
            <person name="Marshall H."/>
            <person name="Kissane S."/>
            <person name="Cuenca-Cambronero M."/>
            <person name="Asole G."/>
            <person name="Calvet F."/>
            <person name="Ruiz-Romero M."/>
            <person name="Marangio P."/>
            <person name="Guigo R."/>
            <person name="Rago D."/>
            <person name="Mirbahai L."/>
            <person name="Eastwood N."/>
            <person name="Colbourne J.K."/>
            <person name="Zhou J."/>
            <person name="Mallon E."/>
            <person name="Orsini L."/>
        </authorList>
    </citation>
    <scope>NUCLEOTIDE SEQUENCE [LARGE SCALE GENOMIC DNA]</scope>
    <source>
        <strain evidence="3">LRV0_1</strain>
    </source>
</reference>
<protein>
    <recommendedName>
        <fullName evidence="2">Protein kinase domain-containing protein</fullName>
    </recommendedName>
</protein>
<feature type="transmembrane region" description="Helical" evidence="1">
    <location>
        <begin position="160"/>
        <end position="184"/>
    </location>
</feature>
<dbReference type="Gene3D" id="1.10.510.10">
    <property type="entry name" value="Transferase(Phosphotransferase) domain 1"/>
    <property type="match status" value="1"/>
</dbReference>
<keyword evidence="1" id="KW-0472">Membrane</keyword>
<dbReference type="Pfam" id="PF07714">
    <property type="entry name" value="PK_Tyr_Ser-Thr"/>
    <property type="match status" value="1"/>
</dbReference>
<dbReference type="InterPro" id="IPR050122">
    <property type="entry name" value="RTK"/>
</dbReference>
<dbReference type="SUPFAM" id="SSF56112">
    <property type="entry name" value="Protein kinase-like (PK-like)"/>
    <property type="match status" value="1"/>
</dbReference>
<dbReference type="PRINTS" id="PR00109">
    <property type="entry name" value="TYRKINASE"/>
</dbReference>
<dbReference type="CDD" id="cd00192">
    <property type="entry name" value="PTKc"/>
    <property type="match status" value="1"/>
</dbReference>
<dbReference type="InterPro" id="IPR020635">
    <property type="entry name" value="Tyr_kinase_cat_dom"/>
</dbReference>
<proteinExistence type="predicted"/>
<dbReference type="SMART" id="SM00219">
    <property type="entry name" value="TyrKc"/>
    <property type="match status" value="1"/>
</dbReference>
<organism evidence="3 4">
    <name type="scientific">Daphnia magna</name>
    <dbReference type="NCBI Taxonomy" id="35525"/>
    <lineage>
        <taxon>Eukaryota</taxon>
        <taxon>Metazoa</taxon>
        <taxon>Ecdysozoa</taxon>
        <taxon>Arthropoda</taxon>
        <taxon>Crustacea</taxon>
        <taxon>Branchiopoda</taxon>
        <taxon>Diplostraca</taxon>
        <taxon>Cladocera</taxon>
        <taxon>Anomopoda</taxon>
        <taxon>Daphniidae</taxon>
        <taxon>Daphnia</taxon>
    </lineage>
</organism>
<dbReference type="PANTHER" id="PTHR24416:SF619">
    <property type="entry name" value="TYROSINE-PROTEIN KINASE TRANSMEMBRANE RECEPTOR ROR-LIKE PROTEIN"/>
    <property type="match status" value="1"/>
</dbReference>
<feature type="domain" description="Protein kinase" evidence="2">
    <location>
        <begin position="234"/>
        <end position="535"/>
    </location>
</feature>
<evidence type="ECO:0000259" key="2">
    <source>
        <dbReference type="PROSITE" id="PS50011"/>
    </source>
</evidence>
<evidence type="ECO:0000256" key="1">
    <source>
        <dbReference type="SAM" id="Phobius"/>
    </source>
</evidence>
<evidence type="ECO:0000313" key="4">
    <source>
        <dbReference type="Proteomes" id="UP001234178"/>
    </source>
</evidence>
<dbReference type="InterPro" id="IPR008266">
    <property type="entry name" value="Tyr_kinase_AS"/>
</dbReference>
<dbReference type="InterPro" id="IPR011009">
    <property type="entry name" value="Kinase-like_dom_sf"/>
</dbReference>
<keyword evidence="4" id="KW-1185">Reference proteome</keyword>
<accession>A0ABR0ALL2</accession>
<sequence length="565" mass="63297">MSGRFLSDVRAGGSKICYSFCVVAVDVSARPLTTYLFFSYMLGQFRTTWQFSKMKGAPDCLSARCGMDAGCKKEKDGSFICICTHDLSPEIPGKACPRNVVFSVGSQFPGKSKTLITVHRAGLDQEHGSSNMSVKARPSSPGLADGNQDYSEYATANAFALAYTLPIIIAIVLIGLVLLSIRLIRWIRIYRMTNRNRPNLRVGGNAIQKELLDVQSLGIDNAEQMSLFLLREWIELEQEIGEGCFGKVFRGRLRRPESSLPPSDPSYIKVDNSRAVAIKVLKTPSPGIASITAERELLREARTMASFSHENILTLHGIVINECNMGSWLVFEYMELGDLAQLLRSSNGYSRSKEKESHSSTRYLVQEDLPPIAEQIANGMKYLSSRNFVHRDLACRNCLVGERPSLQPTEDLSNLIIKISDFGMSRDLHSNEYYKMGGSRFLPVRWMPPEAILYGKFNEQSDVWSFGVLLWEIFSMGAIPYYGHANEEVVTMILGSIYLEPPNSAPPLIRQLMIEHCWKKVPSDRLSFTEIHAKLTGFSSASPPEESQVTSHRYVYLQPLPDLEQ</sequence>
<comment type="caution">
    <text evidence="3">The sequence shown here is derived from an EMBL/GenBank/DDBJ whole genome shotgun (WGS) entry which is preliminary data.</text>
</comment>
<dbReference type="InterPro" id="IPR000719">
    <property type="entry name" value="Prot_kinase_dom"/>
</dbReference>
<gene>
    <name evidence="3" type="ORF">OUZ56_015040</name>
</gene>
<dbReference type="PROSITE" id="PS50011">
    <property type="entry name" value="PROTEIN_KINASE_DOM"/>
    <property type="match status" value="1"/>
</dbReference>
<dbReference type="EMBL" id="JAOYFB010000038">
    <property type="protein sequence ID" value="KAK4026011.1"/>
    <property type="molecule type" value="Genomic_DNA"/>
</dbReference>
<dbReference type="PANTHER" id="PTHR24416">
    <property type="entry name" value="TYROSINE-PROTEIN KINASE RECEPTOR"/>
    <property type="match status" value="1"/>
</dbReference>
<keyword evidence="1" id="KW-1133">Transmembrane helix</keyword>
<keyword evidence="1" id="KW-0812">Transmembrane</keyword>
<name>A0ABR0ALL2_9CRUS</name>
<dbReference type="Proteomes" id="UP001234178">
    <property type="component" value="Unassembled WGS sequence"/>
</dbReference>